<dbReference type="InterPro" id="IPR016032">
    <property type="entry name" value="Sig_transdc_resp-reg_C-effctor"/>
</dbReference>
<proteinExistence type="inferred from homology"/>
<dbReference type="PROSITE" id="PS51755">
    <property type="entry name" value="OMPR_PHOB"/>
    <property type="match status" value="1"/>
</dbReference>
<protein>
    <submittedName>
        <fullName evidence="9">SARP family transcriptional regulator</fullName>
    </submittedName>
</protein>
<dbReference type="Pfam" id="PF00931">
    <property type="entry name" value="NB-ARC"/>
    <property type="match status" value="1"/>
</dbReference>
<reference evidence="10" key="1">
    <citation type="journal article" date="2019" name="Int. J. Syst. Evol. Microbiol.">
        <title>The Global Catalogue of Microorganisms (GCM) 10K type strain sequencing project: providing services to taxonomists for standard genome sequencing and annotation.</title>
        <authorList>
            <consortium name="The Broad Institute Genomics Platform"/>
            <consortium name="The Broad Institute Genome Sequencing Center for Infectious Disease"/>
            <person name="Wu L."/>
            <person name="Ma J."/>
        </authorList>
    </citation>
    <scope>NUCLEOTIDE SEQUENCE [LARGE SCALE GENOMIC DNA]</scope>
    <source>
        <strain evidence="10">CGMCC 4.7275</strain>
    </source>
</reference>
<evidence type="ECO:0000256" key="7">
    <source>
        <dbReference type="SAM" id="MobiDB-lite"/>
    </source>
</evidence>
<keyword evidence="2" id="KW-0902">Two-component regulatory system</keyword>
<dbReference type="EMBL" id="BMMV01000050">
    <property type="protein sequence ID" value="GGK31793.1"/>
    <property type="molecule type" value="Genomic_DNA"/>
</dbReference>
<dbReference type="Gene3D" id="3.40.50.300">
    <property type="entry name" value="P-loop containing nucleotide triphosphate hydrolases"/>
    <property type="match status" value="1"/>
</dbReference>
<dbReference type="PRINTS" id="PR00364">
    <property type="entry name" value="DISEASERSIST"/>
</dbReference>
<dbReference type="Gene3D" id="1.10.10.10">
    <property type="entry name" value="Winged helix-like DNA-binding domain superfamily/Winged helix DNA-binding domain"/>
    <property type="match status" value="1"/>
</dbReference>
<evidence type="ECO:0000256" key="5">
    <source>
        <dbReference type="ARBA" id="ARBA00023163"/>
    </source>
</evidence>
<dbReference type="Proteomes" id="UP000660265">
    <property type="component" value="Unassembled WGS sequence"/>
</dbReference>
<feature type="DNA-binding region" description="OmpR/PhoB-type" evidence="6">
    <location>
        <begin position="1"/>
        <end position="93"/>
    </location>
</feature>
<evidence type="ECO:0000256" key="6">
    <source>
        <dbReference type="PROSITE-ProRule" id="PRU01091"/>
    </source>
</evidence>
<dbReference type="InterPro" id="IPR005158">
    <property type="entry name" value="BTAD"/>
</dbReference>
<dbReference type="Pfam" id="PF03704">
    <property type="entry name" value="BTAD"/>
    <property type="match status" value="1"/>
</dbReference>
<dbReference type="SUPFAM" id="SSF52540">
    <property type="entry name" value="P-loop containing nucleoside triphosphate hydrolases"/>
    <property type="match status" value="1"/>
</dbReference>
<dbReference type="InterPro" id="IPR036388">
    <property type="entry name" value="WH-like_DNA-bd_sf"/>
</dbReference>
<keyword evidence="5" id="KW-0804">Transcription</keyword>
<dbReference type="InterPro" id="IPR051677">
    <property type="entry name" value="AfsR-DnrI-RedD_regulator"/>
</dbReference>
<dbReference type="SMART" id="SM00862">
    <property type="entry name" value="Trans_reg_C"/>
    <property type="match status" value="1"/>
</dbReference>
<evidence type="ECO:0000256" key="3">
    <source>
        <dbReference type="ARBA" id="ARBA00023015"/>
    </source>
</evidence>
<name>A0ABQ2EXZ9_9ACTN</name>
<sequence length="939" mass="101094">MDISVLGDIATRIDGRPVDLGHPRGQSVFVGLLTDANRPVPVDELIERVWGQRPPEKARPTLYAYLSRLRAALGPAGRAAQVERQTGGYVLTLNEETTAAVDLHRFRELIARAGRTTDDGKTLALLDEALSLWKADAFGALDTPWIGRLRETLGRMRLLAQLDRNDLLLRRGRHQEIFSSLRSLAQRRPLDERVTGQLMLALYRERHVAQALDCYERTRQLLAQEKGAEPGSRLRDLRLRMLNADPSLDTADGPATAVGPRTAVPGEPGRNTLPASPSLLVGRTSALAELDAWRSTAPSPVVVISGLGGVGKTALALRWAHDNAAQFPDGQLYVNLQGFNPVVPATRPETVVRDLLSALGVRTRAIPAGAAAQYALYRSLLARRRILLLLDNAHDVEQVRPLLPDSATCRLMITSRNRLEGLVGAEGARSITLNVLSTEAARQFLTVRLGDRRTSAEPDAVGAIISRCGKLPLALAIATARSMSRPHVPLSVLAEDLRPSNTRFDVLETGDRYTSLRGVFDTSYNALPPDSARMLRLVALAPGRDFTPAVAAALTGLPPARSEELLSNLESAHLAHRTSPGRYALHDMVRLNATERSAGHQPAQERSAALHALIGFQVRTAAAAHGVLNPCVPSSAAIADVPEDATAPPADLDQALRWFESECHGLPQVIRLAGQMNLRLEGWRLARDIHPFLRRGGHLHDLLAVSRAGLEAAMALDRPGVESLRSSARRDLASALLLADQPSEQAVDQLCQALTYFEASGDLFGQARVHQELAAAQLAGGRRSEALGEAVLSLKLCEAAGDAAGKADALTVLSQCLAGMRRYEQAESRGRAALEACRSAGHPDGEASALQALGHIATGAGRPLDAVEHHGDALVLFRRLRDAPGEADSLSGLASAHAALGRTRPAGDAWLQALALYRAQHRDARTRETEERLRGLPAG</sequence>
<comment type="similarity">
    <text evidence="1">Belongs to the AfsR/DnrI/RedD regulatory family.</text>
</comment>
<evidence type="ECO:0000259" key="8">
    <source>
        <dbReference type="PROSITE" id="PS51755"/>
    </source>
</evidence>
<keyword evidence="10" id="KW-1185">Reference proteome</keyword>
<dbReference type="Gene3D" id="1.25.40.10">
    <property type="entry name" value="Tetratricopeptide repeat domain"/>
    <property type="match status" value="2"/>
</dbReference>
<feature type="region of interest" description="Disordered" evidence="7">
    <location>
        <begin position="248"/>
        <end position="277"/>
    </location>
</feature>
<evidence type="ECO:0000313" key="10">
    <source>
        <dbReference type="Proteomes" id="UP000660265"/>
    </source>
</evidence>
<dbReference type="SMART" id="SM01043">
    <property type="entry name" value="BTAD"/>
    <property type="match status" value="1"/>
</dbReference>
<keyword evidence="3" id="KW-0805">Transcription regulation</keyword>
<dbReference type="SUPFAM" id="SSF48452">
    <property type="entry name" value="TPR-like"/>
    <property type="match status" value="2"/>
</dbReference>
<evidence type="ECO:0000256" key="4">
    <source>
        <dbReference type="ARBA" id="ARBA00023125"/>
    </source>
</evidence>
<comment type="caution">
    <text evidence="9">The sequence shown here is derived from an EMBL/GenBank/DDBJ whole genome shotgun (WGS) entry which is preliminary data.</text>
</comment>
<dbReference type="SUPFAM" id="SSF46894">
    <property type="entry name" value="C-terminal effector domain of the bipartite response regulators"/>
    <property type="match status" value="1"/>
</dbReference>
<feature type="domain" description="OmpR/PhoB-type" evidence="8">
    <location>
        <begin position="1"/>
        <end position="93"/>
    </location>
</feature>
<accession>A0ABQ2EXZ9</accession>
<evidence type="ECO:0000313" key="9">
    <source>
        <dbReference type="EMBL" id="GGK31793.1"/>
    </source>
</evidence>
<dbReference type="InterPro" id="IPR027417">
    <property type="entry name" value="P-loop_NTPase"/>
</dbReference>
<evidence type="ECO:0000256" key="1">
    <source>
        <dbReference type="ARBA" id="ARBA00005820"/>
    </source>
</evidence>
<dbReference type="RefSeq" id="WP_189112005.1">
    <property type="nucleotide sequence ID" value="NZ_BMMV01000050.1"/>
</dbReference>
<keyword evidence="4 6" id="KW-0238">DNA-binding</keyword>
<dbReference type="CDD" id="cd15831">
    <property type="entry name" value="BTAD"/>
    <property type="match status" value="1"/>
</dbReference>
<gene>
    <name evidence="9" type="ORF">GCM10011583_74490</name>
</gene>
<dbReference type="PANTHER" id="PTHR35807">
    <property type="entry name" value="TRANSCRIPTIONAL REGULATOR REDD-RELATED"/>
    <property type="match status" value="1"/>
</dbReference>
<dbReference type="PANTHER" id="PTHR35807:SF1">
    <property type="entry name" value="TRANSCRIPTIONAL REGULATOR REDD"/>
    <property type="match status" value="1"/>
</dbReference>
<dbReference type="InterPro" id="IPR011990">
    <property type="entry name" value="TPR-like_helical_dom_sf"/>
</dbReference>
<dbReference type="InterPro" id="IPR001867">
    <property type="entry name" value="OmpR/PhoB-type_DNA-bd"/>
</dbReference>
<evidence type="ECO:0000256" key="2">
    <source>
        <dbReference type="ARBA" id="ARBA00023012"/>
    </source>
</evidence>
<dbReference type="InterPro" id="IPR002182">
    <property type="entry name" value="NB-ARC"/>
</dbReference>
<organism evidence="9 10">
    <name type="scientific">Streptomyces camponoticapitis</name>
    <dbReference type="NCBI Taxonomy" id="1616125"/>
    <lineage>
        <taxon>Bacteria</taxon>
        <taxon>Bacillati</taxon>
        <taxon>Actinomycetota</taxon>
        <taxon>Actinomycetes</taxon>
        <taxon>Kitasatosporales</taxon>
        <taxon>Streptomycetaceae</taxon>
        <taxon>Streptomyces</taxon>
    </lineage>
</organism>